<protein>
    <submittedName>
        <fullName evidence="2">Uncharacterized protein</fullName>
    </submittedName>
</protein>
<feature type="region of interest" description="Disordered" evidence="1">
    <location>
        <begin position="71"/>
        <end position="93"/>
    </location>
</feature>
<name>A0AAV4JMS8_9GAST</name>
<organism evidence="2 3">
    <name type="scientific">Elysia marginata</name>
    <dbReference type="NCBI Taxonomy" id="1093978"/>
    <lineage>
        <taxon>Eukaryota</taxon>
        <taxon>Metazoa</taxon>
        <taxon>Spiralia</taxon>
        <taxon>Lophotrochozoa</taxon>
        <taxon>Mollusca</taxon>
        <taxon>Gastropoda</taxon>
        <taxon>Heterobranchia</taxon>
        <taxon>Euthyneura</taxon>
        <taxon>Panpulmonata</taxon>
        <taxon>Sacoglossa</taxon>
        <taxon>Placobranchoidea</taxon>
        <taxon>Plakobranchidae</taxon>
        <taxon>Elysia</taxon>
    </lineage>
</organism>
<gene>
    <name evidence="2" type="ORF">ElyMa_005147000</name>
</gene>
<feature type="region of interest" description="Disordered" evidence="1">
    <location>
        <begin position="141"/>
        <end position="211"/>
    </location>
</feature>
<keyword evidence="3" id="KW-1185">Reference proteome</keyword>
<feature type="compositionally biased region" description="Low complexity" evidence="1">
    <location>
        <begin position="179"/>
        <end position="197"/>
    </location>
</feature>
<reference evidence="2 3" key="1">
    <citation type="journal article" date="2021" name="Elife">
        <title>Chloroplast acquisition without the gene transfer in kleptoplastic sea slugs, Plakobranchus ocellatus.</title>
        <authorList>
            <person name="Maeda T."/>
            <person name="Takahashi S."/>
            <person name="Yoshida T."/>
            <person name="Shimamura S."/>
            <person name="Takaki Y."/>
            <person name="Nagai Y."/>
            <person name="Toyoda A."/>
            <person name="Suzuki Y."/>
            <person name="Arimoto A."/>
            <person name="Ishii H."/>
            <person name="Satoh N."/>
            <person name="Nishiyama T."/>
            <person name="Hasebe M."/>
            <person name="Maruyama T."/>
            <person name="Minagawa J."/>
            <person name="Obokata J."/>
            <person name="Shigenobu S."/>
        </authorList>
    </citation>
    <scope>NUCLEOTIDE SEQUENCE [LARGE SCALE GENOMIC DNA]</scope>
</reference>
<dbReference type="AlphaFoldDB" id="A0AAV4JMS8"/>
<sequence>MTQFTISEHPSELFSERVSKVPSATIPMPGVSKTTIGSIQASLPEIARKSRSKSLMRKSSSTVRKIESSAYIEDRKSSGGSVDGGAVTLSNSKNSGVNKKVLSATPSAPSAVGVAETVQRRSKIVGTNIPLTMETIFGETSSSLPASTSNVNNSAKDKDWPASATDAKPAATDGKGPGRRATGVPAGTGATGRGVTVSPSHRSSVAHHSKYEPPRLDRFSQWTQKALLTVTDVAGVEWLDYNDGSYNPPLEDTSLLSLYVSQVMDRLCGLAIKTLTQRSGGTSSIPVRVKPRSLKFGLAADPPSVWHCGFSAKSGRPGVRIM</sequence>
<accession>A0AAV4JMS8</accession>
<evidence type="ECO:0000313" key="3">
    <source>
        <dbReference type="Proteomes" id="UP000762676"/>
    </source>
</evidence>
<dbReference type="Proteomes" id="UP000762676">
    <property type="component" value="Unassembled WGS sequence"/>
</dbReference>
<evidence type="ECO:0000256" key="1">
    <source>
        <dbReference type="SAM" id="MobiDB-lite"/>
    </source>
</evidence>
<dbReference type="EMBL" id="BMAT01010314">
    <property type="protein sequence ID" value="GFS24004.1"/>
    <property type="molecule type" value="Genomic_DNA"/>
</dbReference>
<feature type="compositionally biased region" description="Polar residues" evidence="1">
    <location>
        <begin position="141"/>
        <end position="154"/>
    </location>
</feature>
<proteinExistence type="predicted"/>
<comment type="caution">
    <text evidence="2">The sequence shown here is derived from an EMBL/GenBank/DDBJ whole genome shotgun (WGS) entry which is preliminary data.</text>
</comment>
<evidence type="ECO:0000313" key="2">
    <source>
        <dbReference type="EMBL" id="GFS24004.1"/>
    </source>
</evidence>